<feature type="coiled-coil region" evidence="1">
    <location>
        <begin position="122"/>
        <end position="149"/>
    </location>
</feature>
<feature type="coiled-coil region" evidence="1">
    <location>
        <begin position="204"/>
        <end position="231"/>
    </location>
</feature>
<evidence type="ECO:0000256" key="2">
    <source>
        <dbReference type="SAM" id="MobiDB-lite"/>
    </source>
</evidence>
<organism evidence="3 4">
    <name type="scientific">Conoideocrella luteorostrata</name>
    <dbReference type="NCBI Taxonomy" id="1105319"/>
    <lineage>
        <taxon>Eukaryota</taxon>
        <taxon>Fungi</taxon>
        <taxon>Dikarya</taxon>
        <taxon>Ascomycota</taxon>
        <taxon>Pezizomycotina</taxon>
        <taxon>Sordariomycetes</taxon>
        <taxon>Hypocreomycetidae</taxon>
        <taxon>Hypocreales</taxon>
        <taxon>Clavicipitaceae</taxon>
        <taxon>Conoideocrella</taxon>
    </lineage>
</organism>
<dbReference type="Proteomes" id="UP001251528">
    <property type="component" value="Unassembled WGS sequence"/>
</dbReference>
<feature type="compositionally biased region" description="Basic and acidic residues" evidence="2">
    <location>
        <begin position="61"/>
        <end position="78"/>
    </location>
</feature>
<protein>
    <submittedName>
        <fullName evidence="3">Uncharacterized protein</fullName>
    </submittedName>
</protein>
<comment type="caution">
    <text evidence="3">The sequence shown here is derived from an EMBL/GenBank/DDBJ whole genome shotgun (WGS) entry which is preliminary data.</text>
</comment>
<reference evidence="3" key="1">
    <citation type="submission" date="2023-06" db="EMBL/GenBank/DDBJ databases">
        <title>Conoideocrella luteorostrata (Hypocreales: Clavicipitaceae), a potential biocontrol fungus for elongate hemlock scale in United States Christmas tree production areas.</title>
        <authorList>
            <person name="Barrett H."/>
            <person name="Lovett B."/>
            <person name="Macias A.M."/>
            <person name="Stajich J.E."/>
            <person name="Kasson M.T."/>
        </authorList>
    </citation>
    <scope>NUCLEOTIDE SEQUENCE</scope>
    <source>
        <strain evidence="3">ARSEF 14590</strain>
    </source>
</reference>
<name>A0AAJ0CKD7_9HYPO</name>
<evidence type="ECO:0000313" key="4">
    <source>
        <dbReference type="Proteomes" id="UP001251528"/>
    </source>
</evidence>
<dbReference type="EMBL" id="JASWJB010000167">
    <property type="protein sequence ID" value="KAK2594475.1"/>
    <property type="molecule type" value="Genomic_DNA"/>
</dbReference>
<keyword evidence="1" id="KW-0175">Coiled coil</keyword>
<feature type="compositionally biased region" description="Basic and acidic residues" evidence="2">
    <location>
        <begin position="22"/>
        <end position="44"/>
    </location>
</feature>
<proteinExistence type="predicted"/>
<keyword evidence="4" id="KW-1185">Reference proteome</keyword>
<accession>A0AAJ0CKD7</accession>
<dbReference type="AlphaFoldDB" id="A0AAJ0CKD7"/>
<gene>
    <name evidence="3" type="ORF">QQS21_007822</name>
</gene>
<evidence type="ECO:0000313" key="3">
    <source>
        <dbReference type="EMBL" id="KAK2594475.1"/>
    </source>
</evidence>
<feature type="region of interest" description="Disordered" evidence="2">
    <location>
        <begin position="1"/>
        <end position="89"/>
    </location>
</feature>
<sequence>MPSPDSHYQAESAAKAATGKRLLAEPHDNHQSTTRREPTRESAARRSVRGESASSHPGKTRLKEKEHVRSKPAVESDSRNSPGNFHDNIMEKRRESGGLFSSVKGFLLGNRAVTDEADLSSQADLLAKIEEMEKENKTMRRDLARADKTISEMKSALAYNQGTIEAMKLEHVKLNEAKNQQMQHICGEYKDAYHAKESQFRHEITNSQAKLEREKSNVAALRKRITEDEAKLSKFYTSAVSKLAQDVSRDFPDDAVKKELSKFFYGDFLSWCADMCVKSVSQMETDVDHLRNLGIINGCQTYVQSPQHLQFDMDMPDGSSPVVLLQAALATELCHAFLTNPYFLAEEEKHSLRQFEEKLSNGPKALMIDWRIQTVKCLETIVPFHPALAMSKAVSFVAKYGFLLQELDQAAHEELVGLFTDFARLALKLWQIRTSIYVAGMPQLANVEFQLGSHKMEGQHDIVSEMGQQLNGRPIGIVMRPLIYSEPVEQEGKPAEQVIWSKALVWVSGKR</sequence>
<evidence type="ECO:0000256" key="1">
    <source>
        <dbReference type="SAM" id="Coils"/>
    </source>
</evidence>